<dbReference type="AlphaFoldDB" id="A0A640TBU8"/>
<sequence length="138" mass="13993">MGVVEVVVGGGEGEGEGGGPRSTDLTSPHPTRAHPGPVASPPQSPPSQSAFPTSTPTPTPIPIPIPAGSLRPRVLFALLASVRSATPPHPRLPPRLILLVSFVSRPFSLLHPNPPPVSLASFAPGLVRALAAPTPSGN</sequence>
<dbReference type="Proteomes" id="UP000429552">
    <property type="component" value="Unassembled WGS sequence"/>
</dbReference>
<evidence type="ECO:0000256" key="1">
    <source>
        <dbReference type="SAM" id="MobiDB-lite"/>
    </source>
</evidence>
<organism evidence="2 3">
    <name type="scientific">Streptomyces nigrescens</name>
    <dbReference type="NCBI Taxonomy" id="1920"/>
    <lineage>
        <taxon>Bacteria</taxon>
        <taxon>Bacillati</taxon>
        <taxon>Actinomycetota</taxon>
        <taxon>Actinomycetes</taxon>
        <taxon>Kitasatosporales</taxon>
        <taxon>Streptomycetaceae</taxon>
        <taxon>Streptomyces</taxon>
    </lineage>
</organism>
<dbReference type="EMBL" id="BLIP01000001">
    <property type="protein sequence ID" value="GFE20680.1"/>
    <property type="molecule type" value="Genomic_DNA"/>
</dbReference>
<feature type="compositionally biased region" description="Gly residues" evidence="1">
    <location>
        <begin position="8"/>
        <end position="20"/>
    </location>
</feature>
<name>A0A640TBU8_STRNI</name>
<evidence type="ECO:0000313" key="2">
    <source>
        <dbReference type="EMBL" id="GFE20680.1"/>
    </source>
</evidence>
<reference evidence="2 3" key="1">
    <citation type="submission" date="2019-12" db="EMBL/GenBank/DDBJ databases">
        <title>Whole genome shotgun sequence of Streptomyces libani subsp. libani NBRC 13452.</title>
        <authorList>
            <person name="Ichikawa N."/>
            <person name="Kimura A."/>
            <person name="Kitahashi Y."/>
            <person name="Komaki H."/>
            <person name="Tamura T."/>
        </authorList>
    </citation>
    <scope>NUCLEOTIDE SEQUENCE [LARGE SCALE GENOMIC DNA]</scope>
    <source>
        <strain evidence="2 3">NBRC 13452</strain>
    </source>
</reference>
<feature type="region of interest" description="Disordered" evidence="1">
    <location>
        <begin position="1"/>
        <end position="65"/>
    </location>
</feature>
<proteinExistence type="predicted"/>
<evidence type="ECO:0000313" key="3">
    <source>
        <dbReference type="Proteomes" id="UP000429552"/>
    </source>
</evidence>
<comment type="caution">
    <text evidence="2">The sequence shown here is derived from an EMBL/GenBank/DDBJ whole genome shotgun (WGS) entry which is preliminary data.</text>
</comment>
<feature type="compositionally biased region" description="Pro residues" evidence="1">
    <location>
        <begin position="55"/>
        <end position="65"/>
    </location>
</feature>
<accession>A0A640TBU8</accession>
<gene>
    <name evidence="2" type="ORF">Sliba_11330</name>
</gene>
<protein>
    <submittedName>
        <fullName evidence="2">Uncharacterized protein</fullName>
    </submittedName>
</protein>